<feature type="region of interest" description="Disordered" evidence="4">
    <location>
        <begin position="33"/>
        <end position="75"/>
    </location>
</feature>
<comment type="similarity">
    <text evidence="1">Belongs to the eukaryotic ribosomal protein eL32 family.</text>
</comment>
<gene>
    <name evidence="5" type="ORF">BCR35DRAFT_309209</name>
</gene>
<dbReference type="SUPFAM" id="SSF52042">
    <property type="entry name" value="Ribosomal protein L32e"/>
    <property type="match status" value="1"/>
</dbReference>
<evidence type="ECO:0000256" key="3">
    <source>
        <dbReference type="ARBA" id="ARBA00023274"/>
    </source>
</evidence>
<dbReference type="GO" id="GO:0006412">
    <property type="term" value="P:translation"/>
    <property type="evidence" value="ECO:0007669"/>
    <property type="project" value="InterPro"/>
</dbReference>
<dbReference type="STRING" id="106004.A0A1Y2DKZ0"/>
<reference evidence="5 6" key="1">
    <citation type="submission" date="2016-07" db="EMBL/GenBank/DDBJ databases">
        <title>Pervasive Adenine N6-methylation of Active Genes in Fungi.</title>
        <authorList>
            <consortium name="DOE Joint Genome Institute"/>
            <person name="Mondo S.J."/>
            <person name="Dannebaum R.O."/>
            <person name="Kuo R.C."/>
            <person name="Labutti K."/>
            <person name="Haridas S."/>
            <person name="Kuo A."/>
            <person name="Salamov A."/>
            <person name="Ahrendt S.R."/>
            <person name="Lipzen A."/>
            <person name="Sullivan W."/>
            <person name="Andreopoulos W.B."/>
            <person name="Clum A."/>
            <person name="Lindquist E."/>
            <person name="Daum C."/>
            <person name="Ramamoorthy G.K."/>
            <person name="Gryganskyi A."/>
            <person name="Culley D."/>
            <person name="Magnuson J.K."/>
            <person name="James T.Y."/>
            <person name="O'Malley M.A."/>
            <person name="Stajich J.E."/>
            <person name="Spatafora J.W."/>
            <person name="Visel A."/>
            <person name="Grigoriev I.V."/>
        </authorList>
    </citation>
    <scope>NUCLEOTIDE SEQUENCE [LARGE SCALE GENOMIC DNA]</scope>
    <source>
        <strain evidence="5 6">62-1032</strain>
    </source>
</reference>
<protein>
    <submittedName>
        <fullName evidence="5">Uncharacterized protein</fullName>
    </submittedName>
</protein>
<evidence type="ECO:0000256" key="2">
    <source>
        <dbReference type="ARBA" id="ARBA00022980"/>
    </source>
</evidence>
<dbReference type="Pfam" id="PF01655">
    <property type="entry name" value="Ribosomal_L32e"/>
    <property type="match status" value="1"/>
</dbReference>
<organism evidence="5 6">
    <name type="scientific">Leucosporidium creatinivorum</name>
    <dbReference type="NCBI Taxonomy" id="106004"/>
    <lineage>
        <taxon>Eukaryota</taxon>
        <taxon>Fungi</taxon>
        <taxon>Dikarya</taxon>
        <taxon>Basidiomycota</taxon>
        <taxon>Pucciniomycotina</taxon>
        <taxon>Microbotryomycetes</taxon>
        <taxon>Leucosporidiales</taxon>
        <taxon>Leucosporidium</taxon>
    </lineage>
</organism>
<dbReference type="AlphaFoldDB" id="A0A1Y2DKZ0"/>
<evidence type="ECO:0000256" key="1">
    <source>
        <dbReference type="ARBA" id="ARBA00008431"/>
    </source>
</evidence>
<dbReference type="InParanoid" id="A0A1Y2DKZ0"/>
<keyword evidence="6" id="KW-1185">Reference proteome</keyword>
<dbReference type="OrthoDB" id="268693at2759"/>
<keyword evidence="2" id="KW-0689">Ribosomal protein</keyword>
<evidence type="ECO:0000256" key="4">
    <source>
        <dbReference type="SAM" id="MobiDB-lite"/>
    </source>
</evidence>
<dbReference type="InterPro" id="IPR001515">
    <property type="entry name" value="Ribosomal_eL32"/>
</dbReference>
<dbReference type="GO" id="GO:1990904">
    <property type="term" value="C:ribonucleoprotein complex"/>
    <property type="evidence" value="ECO:0007669"/>
    <property type="project" value="UniProtKB-KW"/>
</dbReference>
<keyword evidence="3" id="KW-0687">Ribonucleoprotein</keyword>
<dbReference type="InterPro" id="IPR036351">
    <property type="entry name" value="Ribosomal_eL32_sf"/>
</dbReference>
<proteinExistence type="inferred from homology"/>
<evidence type="ECO:0000313" key="6">
    <source>
        <dbReference type="Proteomes" id="UP000193467"/>
    </source>
</evidence>
<name>A0A1Y2DKZ0_9BASI</name>
<dbReference type="GO" id="GO:0005840">
    <property type="term" value="C:ribosome"/>
    <property type="evidence" value="ECO:0007669"/>
    <property type="project" value="UniProtKB-KW"/>
</dbReference>
<dbReference type="EMBL" id="MCGR01000075">
    <property type="protein sequence ID" value="ORY59881.1"/>
    <property type="molecule type" value="Genomic_DNA"/>
</dbReference>
<sequence length="75" mass="8078">MHNGSFAAEIAHGVSSRKRIEIVEKARVRRAGERLKEESSVVAGKGGAPRRSKGSPDPLNVKLTNGNARVRTEEA</sequence>
<dbReference type="GO" id="GO:0003735">
    <property type="term" value="F:structural constituent of ribosome"/>
    <property type="evidence" value="ECO:0007669"/>
    <property type="project" value="InterPro"/>
</dbReference>
<comment type="caution">
    <text evidence="5">The sequence shown here is derived from an EMBL/GenBank/DDBJ whole genome shotgun (WGS) entry which is preliminary data.</text>
</comment>
<accession>A0A1Y2DKZ0</accession>
<evidence type="ECO:0000313" key="5">
    <source>
        <dbReference type="EMBL" id="ORY59881.1"/>
    </source>
</evidence>
<dbReference type="Proteomes" id="UP000193467">
    <property type="component" value="Unassembled WGS sequence"/>
</dbReference>